<dbReference type="EMBL" id="CAIIXF020000006">
    <property type="protein sequence ID" value="CAH1786596.1"/>
    <property type="molecule type" value="Genomic_DNA"/>
</dbReference>
<feature type="region of interest" description="Disordered" evidence="7">
    <location>
        <begin position="312"/>
        <end position="339"/>
    </location>
</feature>
<feature type="compositionally biased region" description="Basic and acidic residues" evidence="7">
    <location>
        <begin position="222"/>
        <end position="243"/>
    </location>
</feature>
<proteinExistence type="predicted"/>
<dbReference type="InterPro" id="IPR036236">
    <property type="entry name" value="Znf_C2H2_sf"/>
</dbReference>
<name>A0A8J1U088_OWEFU</name>
<gene>
    <name evidence="8" type="ORF">OFUS_LOCUS12462</name>
</gene>
<evidence type="ECO:0000256" key="2">
    <source>
        <dbReference type="ARBA" id="ARBA00022723"/>
    </source>
</evidence>
<feature type="non-terminal residue" evidence="8">
    <location>
        <position position="1"/>
    </location>
</feature>
<keyword evidence="4" id="KW-0863">Zinc-finger</keyword>
<dbReference type="InterPro" id="IPR000210">
    <property type="entry name" value="BTB/POZ_dom"/>
</dbReference>
<dbReference type="InterPro" id="IPR013087">
    <property type="entry name" value="Znf_C2H2_type"/>
</dbReference>
<dbReference type="PANTHER" id="PTHR24394">
    <property type="entry name" value="ZINC FINGER PROTEIN"/>
    <property type="match status" value="1"/>
</dbReference>
<feature type="compositionally biased region" description="Acidic residues" evidence="7">
    <location>
        <begin position="251"/>
        <end position="270"/>
    </location>
</feature>
<dbReference type="Gene3D" id="3.30.710.10">
    <property type="entry name" value="Potassium Channel Kv1.1, Chain A"/>
    <property type="match status" value="1"/>
</dbReference>
<keyword evidence="3" id="KW-0677">Repeat</keyword>
<dbReference type="PROSITE" id="PS50157">
    <property type="entry name" value="ZINC_FINGER_C2H2_2"/>
    <property type="match status" value="3"/>
</dbReference>
<dbReference type="SMART" id="SM00355">
    <property type="entry name" value="ZnF_C2H2"/>
    <property type="match status" value="6"/>
</dbReference>
<dbReference type="PANTHER" id="PTHR24394:SF44">
    <property type="entry name" value="ZINC FINGER PROTEIN 271-LIKE"/>
    <property type="match status" value="1"/>
</dbReference>
<dbReference type="PROSITE" id="PS00028">
    <property type="entry name" value="ZINC_FINGER_C2H2_1"/>
    <property type="match status" value="3"/>
</dbReference>
<comment type="caution">
    <text evidence="8">The sequence shown here is derived from an EMBL/GenBank/DDBJ whole genome shotgun (WGS) entry which is preliminary data.</text>
</comment>
<dbReference type="SMART" id="SM00225">
    <property type="entry name" value="BTB"/>
    <property type="match status" value="1"/>
</dbReference>
<dbReference type="SUPFAM" id="SSF54695">
    <property type="entry name" value="POZ domain"/>
    <property type="match status" value="1"/>
</dbReference>
<keyword evidence="6" id="KW-0539">Nucleus</keyword>
<feature type="compositionally biased region" description="Basic residues" evidence="7">
    <location>
        <begin position="312"/>
        <end position="322"/>
    </location>
</feature>
<keyword evidence="2" id="KW-0479">Metal-binding</keyword>
<dbReference type="GO" id="GO:0000981">
    <property type="term" value="F:DNA-binding transcription factor activity, RNA polymerase II-specific"/>
    <property type="evidence" value="ECO:0007669"/>
    <property type="project" value="TreeGrafter"/>
</dbReference>
<feature type="region of interest" description="Disordered" evidence="7">
    <location>
        <begin position="157"/>
        <end position="177"/>
    </location>
</feature>
<evidence type="ECO:0000313" key="8">
    <source>
        <dbReference type="EMBL" id="CAH1786596.1"/>
    </source>
</evidence>
<evidence type="ECO:0000256" key="5">
    <source>
        <dbReference type="ARBA" id="ARBA00022833"/>
    </source>
</evidence>
<evidence type="ECO:0000256" key="3">
    <source>
        <dbReference type="ARBA" id="ARBA00022737"/>
    </source>
</evidence>
<dbReference type="AlphaFoldDB" id="A0A8J1U088"/>
<dbReference type="GO" id="GO:0008270">
    <property type="term" value="F:zinc ion binding"/>
    <property type="evidence" value="ECO:0007669"/>
    <property type="project" value="UniProtKB-KW"/>
</dbReference>
<evidence type="ECO:0000256" key="4">
    <source>
        <dbReference type="ARBA" id="ARBA00022771"/>
    </source>
</evidence>
<dbReference type="Gene3D" id="3.30.160.60">
    <property type="entry name" value="Classic Zinc Finger"/>
    <property type="match status" value="3"/>
</dbReference>
<dbReference type="PROSITE" id="PS50097">
    <property type="entry name" value="BTB"/>
    <property type="match status" value="1"/>
</dbReference>
<keyword evidence="5" id="KW-0862">Zinc</keyword>
<keyword evidence="9" id="KW-1185">Reference proteome</keyword>
<dbReference type="Pfam" id="PF00651">
    <property type="entry name" value="BTB"/>
    <property type="match status" value="1"/>
</dbReference>
<organism evidence="8 9">
    <name type="scientific">Owenia fusiformis</name>
    <name type="common">Polychaete worm</name>
    <dbReference type="NCBI Taxonomy" id="6347"/>
    <lineage>
        <taxon>Eukaryota</taxon>
        <taxon>Metazoa</taxon>
        <taxon>Spiralia</taxon>
        <taxon>Lophotrochozoa</taxon>
        <taxon>Annelida</taxon>
        <taxon>Polychaeta</taxon>
        <taxon>Sedentaria</taxon>
        <taxon>Canalipalpata</taxon>
        <taxon>Sabellida</taxon>
        <taxon>Oweniida</taxon>
        <taxon>Oweniidae</taxon>
        <taxon>Owenia</taxon>
    </lineage>
</organism>
<dbReference type="Proteomes" id="UP000749559">
    <property type="component" value="Unassembled WGS sequence"/>
</dbReference>
<accession>A0A8J1U088</accession>
<dbReference type="InterPro" id="IPR011333">
    <property type="entry name" value="SKP1/BTB/POZ_sf"/>
</dbReference>
<feature type="compositionally biased region" description="Basic and acidic residues" evidence="7">
    <location>
        <begin position="323"/>
        <end position="332"/>
    </location>
</feature>
<dbReference type="SUPFAM" id="SSF57667">
    <property type="entry name" value="beta-beta-alpha zinc fingers"/>
    <property type="match status" value="2"/>
</dbReference>
<dbReference type="GO" id="GO:0005634">
    <property type="term" value="C:nucleus"/>
    <property type="evidence" value="ECO:0007669"/>
    <property type="project" value="UniProtKB-SubCell"/>
</dbReference>
<evidence type="ECO:0000256" key="7">
    <source>
        <dbReference type="SAM" id="MobiDB-lite"/>
    </source>
</evidence>
<feature type="compositionally biased region" description="Polar residues" evidence="7">
    <location>
        <begin position="193"/>
        <end position="218"/>
    </location>
</feature>
<evidence type="ECO:0000256" key="6">
    <source>
        <dbReference type="ARBA" id="ARBA00023242"/>
    </source>
</evidence>
<reference evidence="8" key="1">
    <citation type="submission" date="2022-03" db="EMBL/GenBank/DDBJ databases">
        <authorList>
            <person name="Martin C."/>
        </authorList>
    </citation>
    <scope>NUCLEOTIDE SEQUENCE</scope>
</reference>
<sequence length="543" mass="62318">MAQANLQMYTLENRNVLKKLAVMRNTGQLCDLRFLFPDGSQILAHKAIVCQYSSFIAARCVDIDQHLLTIISTEIDDEQEIESQSLDIILDYIYGLSVQIRQGEIKEVMRLAIKLNIPEFLTDCDQMLFENKPDSMHSIKQEQSTVGYDQHRATYDQQRTEYDQQSSAYDQHSTSYEGQVSDYEAANQSIATPSTSFQESPYTSFDPSNIEQMKSESGSMKRKGDAAESKDGDWKKAKEEVGAKYEPQSGSDDDEHDNIEEDNDDFDGDTDEYEAERIVGAKQEEVRPEADDGEVDVDQKAKEAEVGVITIKKKKKKKKKPKIKPEEETPKPKEKRRHVRSIPDALICKDCDTKFETYAIAAEHQKTIHNVIVCDICAKKFENEADLRRHNVLHADGILVINNEGLPVYKCTLCPSEFPALLHLKTHSRDMHQIEVFQCQLCGYHSKEFRMYTNHYLRIHTDLDWQGMQEKLKKHKCSICDKSFLKPYMLKCHISQSHLKEPAYKCGTYGTLYVNNAGKLVFRCAVCPEEFPVLPRLKNHSRD</sequence>
<comment type="subcellular location">
    <subcellularLocation>
        <location evidence="1">Nucleus</location>
    </subcellularLocation>
</comment>
<dbReference type="OrthoDB" id="8117402at2759"/>
<evidence type="ECO:0000313" key="9">
    <source>
        <dbReference type="Proteomes" id="UP000749559"/>
    </source>
</evidence>
<feature type="region of interest" description="Disordered" evidence="7">
    <location>
        <begin position="193"/>
        <end position="270"/>
    </location>
</feature>
<protein>
    <submittedName>
        <fullName evidence="8">Uncharacterized protein</fullName>
    </submittedName>
</protein>
<evidence type="ECO:0000256" key="1">
    <source>
        <dbReference type="ARBA" id="ARBA00004123"/>
    </source>
</evidence>
<feature type="compositionally biased region" description="Polar residues" evidence="7">
    <location>
        <begin position="163"/>
        <end position="177"/>
    </location>
</feature>